<dbReference type="Proteomes" id="UP000192247">
    <property type="component" value="Unassembled WGS sequence"/>
</dbReference>
<keyword evidence="1" id="KW-0732">Signal</keyword>
<comment type="caution">
    <text evidence="2">The sequence shown here is derived from an EMBL/GenBank/DDBJ whole genome shotgun (WGS) entry which is preliminary data.</text>
</comment>
<dbReference type="EMBL" id="MNPL01003548">
    <property type="protein sequence ID" value="OQR77439.1"/>
    <property type="molecule type" value="Genomic_DNA"/>
</dbReference>
<keyword evidence="3" id="KW-1185">Reference proteome</keyword>
<organism evidence="2 3">
    <name type="scientific">Tropilaelaps mercedesae</name>
    <dbReference type="NCBI Taxonomy" id="418985"/>
    <lineage>
        <taxon>Eukaryota</taxon>
        <taxon>Metazoa</taxon>
        <taxon>Ecdysozoa</taxon>
        <taxon>Arthropoda</taxon>
        <taxon>Chelicerata</taxon>
        <taxon>Arachnida</taxon>
        <taxon>Acari</taxon>
        <taxon>Parasitiformes</taxon>
        <taxon>Mesostigmata</taxon>
        <taxon>Gamasina</taxon>
        <taxon>Dermanyssoidea</taxon>
        <taxon>Laelapidae</taxon>
        <taxon>Tropilaelaps</taxon>
    </lineage>
</organism>
<name>A0A1V9XVD0_9ACAR</name>
<dbReference type="AlphaFoldDB" id="A0A1V9XVD0"/>
<sequence>MPVHVGGLDYLLGRMLSLTPTVRPWPHPNWLFIVAVLTSVSLLESAAAGDSFYPNDAISRRFGRTELWSILSKMLAPPQSTRYAYDQMMYEGSKRSFGGLAPGFVGARGKKDRLQPGFVGARGKRVWPVSDEADR</sequence>
<feature type="signal peptide" evidence="1">
    <location>
        <begin position="1"/>
        <end position="48"/>
    </location>
</feature>
<proteinExistence type="predicted"/>
<accession>A0A1V9XVD0</accession>
<evidence type="ECO:0000313" key="2">
    <source>
        <dbReference type="EMBL" id="OQR77439.1"/>
    </source>
</evidence>
<evidence type="ECO:0000256" key="1">
    <source>
        <dbReference type="SAM" id="SignalP"/>
    </source>
</evidence>
<evidence type="ECO:0000313" key="3">
    <source>
        <dbReference type="Proteomes" id="UP000192247"/>
    </source>
</evidence>
<dbReference type="InParanoid" id="A0A1V9XVD0"/>
<gene>
    <name evidence="2" type="ORF">BIW11_07097</name>
</gene>
<protein>
    <submittedName>
        <fullName evidence="2">Uncharacterized protein</fullName>
    </submittedName>
</protein>
<reference evidence="2 3" key="1">
    <citation type="journal article" date="2017" name="Gigascience">
        <title>Draft genome of the honey bee ectoparasitic mite, Tropilaelaps mercedesae, is shaped by the parasitic life history.</title>
        <authorList>
            <person name="Dong X."/>
            <person name="Armstrong S.D."/>
            <person name="Xia D."/>
            <person name="Makepeace B.L."/>
            <person name="Darby A.C."/>
            <person name="Kadowaki T."/>
        </authorList>
    </citation>
    <scope>NUCLEOTIDE SEQUENCE [LARGE SCALE GENOMIC DNA]</scope>
    <source>
        <strain evidence="2">Wuxi-XJTLU</strain>
    </source>
</reference>
<feature type="chain" id="PRO_5012438643" evidence="1">
    <location>
        <begin position="49"/>
        <end position="135"/>
    </location>
</feature>
<dbReference type="OrthoDB" id="10505508at2759"/>